<keyword evidence="2" id="KW-0547">Nucleotide-binding</keyword>
<dbReference type="STRING" id="706587.Desti_0846"/>
<evidence type="ECO:0000313" key="6">
    <source>
        <dbReference type="Proteomes" id="UP000006055"/>
    </source>
</evidence>
<dbReference type="InterPro" id="IPR003439">
    <property type="entry name" value="ABC_transporter-like_ATP-bd"/>
</dbReference>
<dbReference type="PANTHER" id="PTHR45772">
    <property type="entry name" value="CONSERVED COMPONENT OF ABC TRANSPORTER FOR NATURAL AMINO ACIDS-RELATED"/>
    <property type="match status" value="1"/>
</dbReference>
<dbReference type="Proteomes" id="UP000006055">
    <property type="component" value="Chromosome"/>
</dbReference>
<dbReference type="GO" id="GO:0005886">
    <property type="term" value="C:plasma membrane"/>
    <property type="evidence" value="ECO:0007669"/>
    <property type="project" value="TreeGrafter"/>
</dbReference>
<protein>
    <submittedName>
        <fullName evidence="5">Amino acid/amide ABC transporter ATP-binding protein 1, HAAT family</fullName>
    </submittedName>
</protein>
<dbReference type="eggNOG" id="COG0411">
    <property type="taxonomic scope" value="Bacteria"/>
</dbReference>
<name>I4C1X9_DESTA</name>
<evidence type="ECO:0000256" key="2">
    <source>
        <dbReference type="ARBA" id="ARBA00022741"/>
    </source>
</evidence>
<dbReference type="SMART" id="SM00382">
    <property type="entry name" value="AAA"/>
    <property type="match status" value="1"/>
</dbReference>
<reference evidence="6" key="1">
    <citation type="submission" date="2012-06" db="EMBL/GenBank/DDBJ databases">
        <title>Complete sequence of chromosome of Desulfomonile tiedjei DSM 6799.</title>
        <authorList>
            <person name="Lucas S."/>
            <person name="Copeland A."/>
            <person name="Lapidus A."/>
            <person name="Glavina del Rio T."/>
            <person name="Dalin E."/>
            <person name="Tice H."/>
            <person name="Bruce D."/>
            <person name="Goodwin L."/>
            <person name="Pitluck S."/>
            <person name="Peters L."/>
            <person name="Ovchinnikova G."/>
            <person name="Zeytun A."/>
            <person name="Lu M."/>
            <person name="Kyrpides N."/>
            <person name="Mavromatis K."/>
            <person name="Ivanova N."/>
            <person name="Brettin T."/>
            <person name="Detter J.C."/>
            <person name="Han C."/>
            <person name="Larimer F."/>
            <person name="Land M."/>
            <person name="Hauser L."/>
            <person name="Markowitz V."/>
            <person name="Cheng J.-F."/>
            <person name="Hugenholtz P."/>
            <person name="Woyke T."/>
            <person name="Wu D."/>
            <person name="Spring S."/>
            <person name="Schroeder M."/>
            <person name="Brambilla E."/>
            <person name="Klenk H.-P."/>
            <person name="Eisen J.A."/>
        </authorList>
    </citation>
    <scope>NUCLEOTIDE SEQUENCE [LARGE SCALE GENOMIC DNA]</scope>
    <source>
        <strain evidence="6">ATCC 49306 / DSM 6799 / DCB-1</strain>
    </source>
</reference>
<accession>I4C1X9</accession>
<dbReference type="EMBL" id="CP003360">
    <property type="protein sequence ID" value="AFM23570.1"/>
    <property type="molecule type" value="Genomic_DNA"/>
</dbReference>
<dbReference type="PANTHER" id="PTHR45772:SF9">
    <property type="entry name" value="CONSERVED COMPONENT OF ABC TRANSPORTER FOR NATURAL AMINO ACIDS"/>
    <property type="match status" value="1"/>
</dbReference>
<evidence type="ECO:0000256" key="3">
    <source>
        <dbReference type="ARBA" id="ARBA00022840"/>
    </source>
</evidence>
<evidence type="ECO:0000256" key="1">
    <source>
        <dbReference type="ARBA" id="ARBA00022448"/>
    </source>
</evidence>
<evidence type="ECO:0000259" key="4">
    <source>
        <dbReference type="PROSITE" id="PS50893"/>
    </source>
</evidence>
<proteinExistence type="predicted"/>
<dbReference type="Pfam" id="PF12399">
    <property type="entry name" value="BCA_ABC_TP_C"/>
    <property type="match status" value="1"/>
</dbReference>
<evidence type="ECO:0000313" key="5">
    <source>
        <dbReference type="EMBL" id="AFM23570.1"/>
    </source>
</evidence>
<keyword evidence="6" id="KW-1185">Reference proteome</keyword>
<dbReference type="CDD" id="cd03219">
    <property type="entry name" value="ABC_Mj1267_LivG_branched"/>
    <property type="match status" value="1"/>
</dbReference>
<dbReference type="HOGENOM" id="CLU_000604_1_2_7"/>
<dbReference type="InterPro" id="IPR003593">
    <property type="entry name" value="AAA+_ATPase"/>
</dbReference>
<dbReference type="GO" id="GO:0016887">
    <property type="term" value="F:ATP hydrolysis activity"/>
    <property type="evidence" value="ECO:0007669"/>
    <property type="project" value="InterPro"/>
</dbReference>
<sequence>MAKTVKKADRAIMIALQIDNVDVRFGGLQVLTMCRLSIEAGEKRAIIGPNGAGKTTLFNVISGIIMPSAGKVLSFDQDITRSPAHVRAMHGLARTFQITNLFNNLSVLENIILGLQALTSTKYIFYRTTSSFTELIDNAVSLLRTWGLEDKKDRPVRSLSHGEQRQLEIILALASRPKILLLDEPTQGLSTAETALVVPMVRSLDPSTTVLFIEHDMDVAFQMADKITVLYYGSVLAEGTEDEIRGNPNVAEVYLGLEGDNA</sequence>
<dbReference type="InterPro" id="IPR027417">
    <property type="entry name" value="P-loop_NTPase"/>
</dbReference>
<dbReference type="Gene3D" id="3.40.50.300">
    <property type="entry name" value="P-loop containing nucleotide triphosphate hydrolases"/>
    <property type="match status" value="1"/>
</dbReference>
<gene>
    <name evidence="5" type="ordered locus">Desti_0846</name>
</gene>
<dbReference type="Pfam" id="PF00005">
    <property type="entry name" value="ABC_tran"/>
    <property type="match status" value="1"/>
</dbReference>
<keyword evidence="3 5" id="KW-0067">ATP-binding</keyword>
<feature type="domain" description="ABC transporter" evidence="4">
    <location>
        <begin position="16"/>
        <end position="257"/>
    </location>
</feature>
<dbReference type="RefSeq" id="WP_014808726.1">
    <property type="nucleotide sequence ID" value="NC_018025.1"/>
</dbReference>
<dbReference type="InterPro" id="IPR051120">
    <property type="entry name" value="ABC_AA/LPS_Transport"/>
</dbReference>
<dbReference type="InterPro" id="IPR032823">
    <property type="entry name" value="BCA_ABC_TP_C"/>
</dbReference>
<dbReference type="AlphaFoldDB" id="I4C1X9"/>
<dbReference type="SUPFAM" id="SSF52540">
    <property type="entry name" value="P-loop containing nucleoside triphosphate hydrolases"/>
    <property type="match status" value="1"/>
</dbReference>
<organism evidence="5 6">
    <name type="scientific">Desulfomonile tiedjei (strain ATCC 49306 / DSM 6799 / DCB-1)</name>
    <dbReference type="NCBI Taxonomy" id="706587"/>
    <lineage>
        <taxon>Bacteria</taxon>
        <taxon>Pseudomonadati</taxon>
        <taxon>Thermodesulfobacteriota</taxon>
        <taxon>Desulfomonilia</taxon>
        <taxon>Desulfomonilales</taxon>
        <taxon>Desulfomonilaceae</taxon>
        <taxon>Desulfomonile</taxon>
    </lineage>
</organism>
<keyword evidence="1" id="KW-0813">Transport</keyword>
<dbReference type="PROSITE" id="PS50893">
    <property type="entry name" value="ABC_TRANSPORTER_2"/>
    <property type="match status" value="1"/>
</dbReference>
<dbReference type="KEGG" id="dti:Desti_0846"/>
<dbReference type="GO" id="GO:0005524">
    <property type="term" value="F:ATP binding"/>
    <property type="evidence" value="ECO:0007669"/>
    <property type="project" value="UniProtKB-KW"/>
</dbReference>